<evidence type="ECO:0000256" key="17">
    <source>
        <dbReference type="ARBA" id="ARBA00047899"/>
    </source>
</evidence>
<evidence type="ECO:0000313" key="24">
    <source>
        <dbReference type="Proteomes" id="UP000245119"/>
    </source>
</evidence>
<evidence type="ECO:0000256" key="3">
    <source>
        <dbReference type="ARBA" id="ARBA00012513"/>
    </source>
</evidence>
<gene>
    <name evidence="23" type="ORF">C0Q70_06122</name>
</gene>
<dbReference type="OrthoDB" id="63989at2759"/>
<keyword evidence="16" id="KW-0511">Multifunctional enzyme</keyword>
<dbReference type="InterPro" id="IPR011009">
    <property type="entry name" value="Kinase-like_dom_sf"/>
</dbReference>
<dbReference type="SMART" id="SM00220">
    <property type="entry name" value="S_TKc"/>
    <property type="match status" value="1"/>
</dbReference>
<accession>A0A2T7PN48</accession>
<comment type="subcellular location">
    <subcellularLocation>
        <location evidence="2">Endoplasmic reticulum membrane</location>
        <topology evidence="2">Single-pass type I membrane protein</topology>
    </subcellularLocation>
</comment>
<dbReference type="GO" id="GO:0004674">
    <property type="term" value="F:protein serine/threonine kinase activity"/>
    <property type="evidence" value="ECO:0007669"/>
    <property type="project" value="UniProtKB-KW"/>
</dbReference>
<protein>
    <recommendedName>
        <fullName evidence="3">non-specific serine/threonine protein kinase</fullName>
        <ecNumber evidence="3">2.7.11.1</ecNumber>
    </recommendedName>
</protein>
<comment type="caution">
    <text evidence="23">The sequence shown here is derived from an EMBL/GenBank/DDBJ whole genome shotgun (WGS) entry which is preliminary data.</text>
</comment>
<evidence type="ECO:0000256" key="15">
    <source>
        <dbReference type="ARBA" id="ARBA00023136"/>
    </source>
</evidence>
<evidence type="ECO:0000313" key="23">
    <source>
        <dbReference type="EMBL" id="PVD34843.1"/>
    </source>
</evidence>
<evidence type="ECO:0000256" key="19">
    <source>
        <dbReference type="SAM" id="MobiDB-lite"/>
    </source>
</evidence>
<keyword evidence="6" id="KW-0808">Transferase</keyword>
<dbReference type="STRING" id="400727.A0A2T7PN48"/>
<evidence type="ECO:0000256" key="10">
    <source>
        <dbReference type="ARBA" id="ARBA00022777"/>
    </source>
</evidence>
<keyword evidence="5" id="KW-0597">Phosphoprotein</keyword>
<feature type="region of interest" description="Disordered" evidence="19">
    <location>
        <begin position="768"/>
        <end position="791"/>
    </location>
</feature>
<dbReference type="SUPFAM" id="SSF50998">
    <property type="entry name" value="Quinoprotein alcohol dehydrogenase-like"/>
    <property type="match status" value="1"/>
</dbReference>
<evidence type="ECO:0000256" key="4">
    <source>
        <dbReference type="ARBA" id="ARBA00022527"/>
    </source>
</evidence>
<evidence type="ECO:0000256" key="13">
    <source>
        <dbReference type="ARBA" id="ARBA00022840"/>
    </source>
</evidence>
<keyword evidence="14 20" id="KW-1133">Transmembrane helix</keyword>
<dbReference type="PANTHER" id="PTHR13954:SF6">
    <property type="entry name" value="NON-SPECIFIC SERINE_THREONINE PROTEIN KINASE"/>
    <property type="match status" value="1"/>
</dbReference>
<keyword evidence="11" id="KW-0378">Hydrolase</keyword>
<dbReference type="GO" id="GO:0080090">
    <property type="term" value="P:regulation of primary metabolic process"/>
    <property type="evidence" value="ECO:0007669"/>
    <property type="project" value="UniProtKB-ARBA"/>
</dbReference>
<dbReference type="Pfam" id="PF06479">
    <property type="entry name" value="Ribonuc_2-5A"/>
    <property type="match status" value="1"/>
</dbReference>
<dbReference type="InterPro" id="IPR010513">
    <property type="entry name" value="KEN_dom"/>
</dbReference>
<dbReference type="GO" id="GO:0005524">
    <property type="term" value="F:ATP binding"/>
    <property type="evidence" value="ECO:0007669"/>
    <property type="project" value="UniProtKB-KW"/>
</dbReference>
<evidence type="ECO:0000256" key="1">
    <source>
        <dbReference type="ARBA" id="ARBA00001946"/>
    </source>
</evidence>
<dbReference type="InterPro" id="IPR018391">
    <property type="entry name" value="PQQ_b-propeller_rpt"/>
</dbReference>
<dbReference type="AlphaFoldDB" id="A0A2T7PN48"/>
<evidence type="ECO:0000259" key="21">
    <source>
        <dbReference type="PROSITE" id="PS50011"/>
    </source>
</evidence>
<dbReference type="Gene3D" id="2.130.10.10">
    <property type="entry name" value="YVTN repeat-like/Quinoprotein amine dehydrogenase"/>
    <property type="match status" value="1"/>
</dbReference>
<feature type="domain" description="KEN" evidence="22">
    <location>
        <begin position="606"/>
        <end position="734"/>
    </location>
</feature>
<proteinExistence type="predicted"/>
<comment type="catalytic activity">
    <reaction evidence="18">
        <text>L-seryl-[protein] + ATP = O-phospho-L-seryl-[protein] + ADP + H(+)</text>
        <dbReference type="Rhea" id="RHEA:17989"/>
        <dbReference type="Rhea" id="RHEA-COMP:9863"/>
        <dbReference type="Rhea" id="RHEA-COMP:11604"/>
        <dbReference type="ChEBI" id="CHEBI:15378"/>
        <dbReference type="ChEBI" id="CHEBI:29999"/>
        <dbReference type="ChEBI" id="CHEBI:30616"/>
        <dbReference type="ChEBI" id="CHEBI:83421"/>
        <dbReference type="ChEBI" id="CHEBI:456216"/>
        <dbReference type="EC" id="2.7.11.1"/>
    </reaction>
</comment>
<feature type="compositionally biased region" description="Polar residues" evidence="19">
    <location>
        <begin position="156"/>
        <end position="174"/>
    </location>
</feature>
<dbReference type="GO" id="GO:0070059">
    <property type="term" value="P:intrinsic apoptotic signaling pathway in response to endoplasmic reticulum stress"/>
    <property type="evidence" value="ECO:0007669"/>
    <property type="project" value="TreeGrafter"/>
</dbReference>
<dbReference type="PROSITE" id="PS50011">
    <property type="entry name" value="PROTEIN_KINASE_DOM"/>
    <property type="match status" value="1"/>
</dbReference>
<dbReference type="Proteomes" id="UP000245119">
    <property type="component" value="Linkage Group LG3"/>
</dbReference>
<evidence type="ECO:0000256" key="11">
    <source>
        <dbReference type="ARBA" id="ARBA00022801"/>
    </source>
</evidence>
<organism evidence="23 24">
    <name type="scientific">Pomacea canaliculata</name>
    <name type="common">Golden apple snail</name>
    <dbReference type="NCBI Taxonomy" id="400727"/>
    <lineage>
        <taxon>Eukaryota</taxon>
        <taxon>Metazoa</taxon>
        <taxon>Spiralia</taxon>
        <taxon>Lophotrochozoa</taxon>
        <taxon>Mollusca</taxon>
        <taxon>Gastropoda</taxon>
        <taxon>Caenogastropoda</taxon>
        <taxon>Architaenioglossa</taxon>
        <taxon>Ampullarioidea</taxon>
        <taxon>Ampullariidae</taxon>
        <taxon>Pomacea</taxon>
    </lineage>
</organism>
<evidence type="ECO:0000256" key="7">
    <source>
        <dbReference type="ARBA" id="ARBA00022692"/>
    </source>
</evidence>
<evidence type="ECO:0000256" key="6">
    <source>
        <dbReference type="ARBA" id="ARBA00022679"/>
    </source>
</evidence>
<dbReference type="FunFam" id="1.20.1440.180:FF:000001">
    <property type="entry name" value="Serine/threonine-protein kinase/endoribonuclease IRE1"/>
    <property type="match status" value="1"/>
</dbReference>
<comment type="cofactor">
    <cofactor evidence="1">
        <name>Mg(2+)</name>
        <dbReference type="ChEBI" id="CHEBI:18420"/>
    </cofactor>
</comment>
<dbReference type="FunFam" id="3.30.200.20:FF:000077">
    <property type="entry name" value="Putative Serine/threonine-protein kinase/endoribonuclease IRE1"/>
    <property type="match status" value="1"/>
</dbReference>
<keyword evidence="10" id="KW-0418">Kinase</keyword>
<dbReference type="InterPro" id="IPR015943">
    <property type="entry name" value="WD40/YVTN_repeat-like_dom_sf"/>
</dbReference>
<dbReference type="GO" id="GO:0006397">
    <property type="term" value="P:mRNA processing"/>
    <property type="evidence" value="ECO:0007669"/>
    <property type="project" value="InterPro"/>
</dbReference>
<keyword evidence="8" id="KW-0732">Signal</keyword>
<sequence length="791" mass="88581">MFRNIIRWQVNQLSVQDSILFVSTLSGSFYAVGKNSGRIHWSLKEDPVLRVPRDNVASAPYLPDPKDGSLYWVNPRDGIIKQPYTIPELVAASPCKSSEGILYTEYSIVMFDSITGEKRWNATFLDYSSHIAPNAQEYALRHFTSSSSGTIVTLDSQTAGKSSHQQHQEQQNKSPVDAMTGSRATSSAIIFGYHEVPEQGHTIISPARQITDRSSTSGHTVLPPHSPVVVSPDSAETSSSNNSSSSNSLLTREGLVAFIGAEYKFLVTFLMSFVTIFGILFYFPKRTENSMKMLLQKQLEEQRQLRLDLPPSTEASGSSFLKYTYHIPAAKDVHGHMQIGKITFNPHDVLGHGCEGTFVYRGTFEGRAVAVKRLLPECFSFADREVELLRESDQHPNVIRYFCMEADHQFRYIALELCAATLADFVERIGYQALCQTLTPSCSRLSITFHSFALTFLSAVHRDIKPQNVLLSMPDAKGQVRAMISDFGLCKKLAAGRLSFSRRSGAAGTEGWIAPEMLEEDARTTCAVDIFSAGCVLYYAVTGGKHPFGDELRRQANILNGEACMKHLQGDEHILIRQLVESMIAFKPEDRPCASTVLKHPFFWSLERQLAFFQDVSDRIEKETEESPVVQSLEHDGLFVVKFDWKRNICPALQKDLRKFRTYKGQSVRDLLRAMRNKKHHYRELPEEVKASLGHVPDEFVQYFTSRFPRLLLHVYKAMQCCKEENVFRQYYHIPTMPPIHSLTWPSFSADSTTAFLSASDAVASSPVPADGLVTESTDSGGTAAAVDRVA</sequence>
<dbReference type="PROSITE" id="PS51392">
    <property type="entry name" value="KEN"/>
    <property type="match status" value="1"/>
</dbReference>
<dbReference type="GO" id="GO:1990604">
    <property type="term" value="C:IRE1-TRAF2-ASK1 complex"/>
    <property type="evidence" value="ECO:0007669"/>
    <property type="project" value="TreeGrafter"/>
</dbReference>
<dbReference type="Gene3D" id="1.10.510.10">
    <property type="entry name" value="Transferase(Phosphotransferase) domain 1"/>
    <property type="match status" value="1"/>
</dbReference>
<keyword evidence="13" id="KW-0067">ATP-binding</keyword>
<feature type="compositionally biased region" description="Low complexity" evidence="19">
    <location>
        <begin position="221"/>
        <end position="247"/>
    </location>
</feature>
<dbReference type="SUPFAM" id="SSF56112">
    <property type="entry name" value="Protein kinase-like (PK-like)"/>
    <property type="match status" value="1"/>
</dbReference>
<dbReference type="EMBL" id="PZQS01000003">
    <property type="protein sequence ID" value="PVD34843.1"/>
    <property type="molecule type" value="Genomic_DNA"/>
</dbReference>
<feature type="region of interest" description="Disordered" evidence="19">
    <location>
        <begin position="212"/>
        <end position="247"/>
    </location>
</feature>
<feature type="domain" description="Protein kinase" evidence="21">
    <location>
        <begin position="344"/>
        <end position="603"/>
    </location>
</feature>
<dbReference type="InterPro" id="IPR000719">
    <property type="entry name" value="Prot_kinase_dom"/>
</dbReference>
<dbReference type="InterPro" id="IPR038357">
    <property type="entry name" value="KEN_sf"/>
</dbReference>
<name>A0A2T7PN48_POMCA</name>
<keyword evidence="9" id="KW-0547">Nucleotide-binding</keyword>
<evidence type="ECO:0000256" key="9">
    <source>
        <dbReference type="ARBA" id="ARBA00022741"/>
    </source>
</evidence>
<keyword evidence="12" id="KW-0256">Endoplasmic reticulum</keyword>
<keyword evidence="7 20" id="KW-0812">Transmembrane</keyword>
<dbReference type="GO" id="GO:0036498">
    <property type="term" value="P:IRE1-mediated unfolded protein response"/>
    <property type="evidence" value="ECO:0007669"/>
    <property type="project" value="TreeGrafter"/>
</dbReference>
<dbReference type="Gene3D" id="1.20.1440.180">
    <property type="entry name" value="KEN domain"/>
    <property type="match status" value="1"/>
</dbReference>
<reference evidence="23 24" key="1">
    <citation type="submission" date="2018-04" db="EMBL/GenBank/DDBJ databases">
        <title>The genome of golden apple snail Pomacea canaliculata provides insight into stress tolerance and invasive adaptation.</title>
        <authorList>
            <person name="Liu C."/>
            <person name="Liu B."/>
            <person name="Ren Y."/>
            <person name="Zhang Y."/>
            <person name="Wang H."/>
            <person name="Li S."/>
            <person name="Jiang F."/>
            <person name="Yin L."/>
            <person name="Zhang G."/>
            <person name="Qian W."/>
            <person name="Fan W."/>
        </authorList>
    </citation>
    <scope>NUCLEOTIDE SEQUENCE [LARGE SCALE GENOMIC DNA]</scope>
    <source>
        <strain evidence="23">SZHN2017</strain>
        <tissue evidence="23">Muscle</tissue>
    </source>
</reference>
<dbReference type="GO" id="GO:0016787">
    <property type="term" value="F:hydrolase activity"/>
    <property type="evidence" value="ECO:0007669"/>
    <property type="project" value="UniProtKB-KW"/>
</dbReference>
<keyword evidence="4" id="KW-0723">Serine/threonine-protein kinase</keyword>
<dbReference type="EC" id="2.7.11.1" evidence="3"/>
<evidence type="ECO:0000256" key="5">
    <source>
        <dbReference type="ARBA" id="ARBA00022553"/>
    </source>
</evidence>
<evidence type="ECO:0000256" key="2">
    <source>
        <dbReference type="ARBA" id="ARBA00004115"/>
    </source>
</evidence>
<dbReference type="InterPro" id="IPR011047">
    <property type="entry name" value="Quinoprotein_ADH-like_sf"/>
</dbReference>
<evidence type="ECO:0000256" key="18">
    <source>
        <dbReference type="ARBA" id="ARBA00048679"/>
    </source>
</evidence>
<comment type="catalytic activity">
    <reaction evidence="17">
        <text>L-threonyl-[protein] + ATP = O-phospho-L-threonyl-[protein] + ADP + H(+)</text>
        <dbReference type="Rhea" id="RHEA:46608"/>
        <dbReference type="Rhea" id="RHEA-COMP:11060"/>
        <dbReference type="Rhea" id="RHEA-COMP:11605"/>
        <dbReference type="ChEBI" id="CHEBI:15378"/>
        <dbReference type="ChEBI" id="CHEBI:30013"/>
        <dbReference type="ChEBI" id="CHEBI:30616"/>
        <dbReference type="ChEBI" id="CHEBI:61977"/>
        <dbReference type="ChEBI" id="CHEBI:456216"/>
        <dbReference type="EC" id="2.7.11.1"/>
    </reaction>
</comment>
<dbReference type="CDD" id="cd10422">
    <property type="entry name" value="RNase_Ire1"/>
    <property type="match status" value="1"/>
</dbReference>
<evidence type="ECO:0000256" key="12">
    <source>
        <dbReference type="ARBA" id="ARBA00022824"/>
    </source>
</evidence>
<evidence type="ECO:0000256" key="14">
    <source>
        <dbReference type="ARBA" id="ARBA00022989"/>
    </source>
</evidence>
<dbReference type="Pfam" id="PF00069">
    <property type="entry name" value="Pkinase"/>
    <property type="match status" value="1"/>
</dbReference>
<evidence type="ECO:0000256" key="16">
    <source>
        <dbReference type="ARBA" id="ARBA00023268"/>
    </source>
</evidence>
<dbReference type="SMART" id="SM00580">
    <property type="entry name" value="PUG"/>
    <property type="match status" value="1"/>
</dbReference>
<dbReference type="InterPro" id="IPR045133">
    <property type="entry name" value="IRE1/2-like"/>
</dbReference>
<evidence type="ECO:0000259" key="22">
    <source>
        <dbReference type="PROSITE" id="PS51392"/>
    </source>
</evidence>
<dbReference type="CDD" id="cd13982">
    <property type="entry name" value="STKc_IRE1"/>
    <property type="match status" value="1"/>
</dbReference>
<feature type="transmembrane region" description="Helical" evidence="20">
    <location>
        <begin position="265"/>
        <end position="283"/>
    </location>
</feature>
<dbReference type="Gene3D" id="3.30.200.20">
    <property type="entry name" value="Phosphorylase Kinase, domain 1"/>
    <property type="match status" value="1"/>
</dbReference>
<evidence type="ECO:0000256" key="8">
    <source>
        <dbReference type="ARBA" id="ARBA00022729"/>
    </source>
</evidence>
<keyword evidence="24" id="KW-1185">Reference proteome</keyword>
<evidence type="ECO:0000256" key="20">
    <source>
        <dbReference type="SAM" id="Phobius"/>
    </source>
</evidence>
<dbReference type="GO" id="GO:0010468">
    <property type="term" value="P:regulation of gene expression"/>
    <property type="evidence" value="ECO:0007669"/>
    <property type="project" value="UniProtKB-ARBA"/>
</dbReference>
<keyword evidence="15 20" id="KW-0472">Membrane</keyword>
<dbReference type="PANTHER" id="PTHR13954">
    <property type="entry name" value="IRE1-RELATED"/>
    <property type="match status" value="1"/>
</dbReference>
<dbReference type="GO" id="GO:0051082">
    <property type="term" value="F:unfolded protein binding"/>
    <property type="evidence" value="ECO:0007669"/>
    <property type="project" value="TreeGrafter"/>
</dbReference>
<dbReference type="SMART" id="SM00564">
    <property type="entry name" value="PQQ"/>
    <property type="match status" value="2"/>
</dbReference>
<dbReference type="GO" id="GO:0004521">
    <property type="term" value="F:RNA endonuclease activity"/>
    <property type="evidence" value="ECO:0007669"/>
    <property type="project" value="InterPro"/>
</dbReference>
<feature type="region of interest" description="Disordered" evidence="19">
    <location>
        <begin position="156"/>
        <end position="181"/>
    </location>
</feature>